<keyword evidence="4" id="KW-0472">Membrane</keyword>
<evidence type="ECO:0000313" key="7">
    <source>
        <dbReference type="EMBL" id="MBD4336258.1"/>
    </source>
</evidence>
<evidence type="ECO:0000256" key="5">
    <source>
        <dbReference type="ARBA" id="ARBA00023237"/>
    </source>
</evidence>
<evidence type="ECO:0000313" key="8">
    <source>
        <dbReference type="Proteomes" id="UP000653002"/>
    </source>
</evidence>
<dbReference type="AlphaFoldDB" id="A0A8I0H0U1"/>
<proteinExistence type="inferred from homology"/>
<dbReference type="SUPFAM" id="SSF48452">
    <property type="entry name" value="TPR-like"/>
    <property type="match status" value="1"/>
</dbReference>
<name>A0A8I0H0U1_XANCI</name>
<reference evidence="7" key="1">
    <citation type="submission" date="2020-01" db="EMBL/GenBank/DDBJ databases">
        <authorList>
            <person name="Richard D."/>
        </authorList>
    </citation>
    <scope>NUCLEOTIDE SEQUENCE</scope>
    <source>
        <strain evidence="7">JP541</strain>
    </source>
</reference>
<dbReference type="InterPro" id="IPR012944">
    <property type="entry name" value="SusD_RagB_dom"/>
</dbReference>
<dbReference type="EMBL" id="JAABFR010000623">
    <property type="protein sequence ID" value="MBD4336258.1"/>
    <property type="molecule type" value="Genomic_DNA"/>
</dbReference>
<sequence length="65" mass="7502">ELAFEGQRWYDLCRLNKVEEVMNAVYAKDSGRHAQENLFNENSYLLAIPQGAIDQNENLIQNPGY</sequence>
<organism evidence="7 8">
    <name type="scientific">Xanthomonas citri pv. citri</name>
    <dbReference type="NCBI Taxonomy" id="611301"/>
    <lineage>
        <taxon>Bacteria</taxon>
        <taxon>Pseudomonadati</taxon>
        <taxon>Pseudomonadota</taxon>
        <taxon>Gammaproteobacteria</taxon>
        <taxon>Lysobacterales</taxon>
        <taxon>Lysobacteraceae</taxon>
        <taxon>Xanthomonas</taxon>
    </lineage>
</organism>
<dbReference type="InterPro" id="IPR011990">
    <property type="entry name" value="TPR-like_helical_dom_sf"/>
</dbReference>
<accession>A0A8I0H0U1</accession>
<evidence type="ECO:0000256" key="1">
    <source>
        <dbReference type="ARBA" id="ARBA00004442"/>
    </source>
</evidence>
<keyword evidence="5" id="KW-0998">Cell outer membrane</keyword>
<dbReference type="Pfam" id="PF07980">
    <property type="entry name" value="SusD_RagB"/>
    <property type="match status" value="1"/>
</dbReference>
<evidence type="ECO:0000256" key="4">
    <source>
        <dbReference type="ARBA" id="ARBA00023136"/>
    </source>
</evidence>
<dbReference type="Gene3D" id="1.25.40.390">
    <property type="match status" value="1"/>
</dbReference>
<dbReference type="GO" id="GO:0009279">
    <property type="term" value="C:cell outer membrane"/>
    <property type="evidence" value="ECO:0007669"/>
    <property type="project" value="UniProtKB-SubCell"/>
</dbReference>
<evidence type="ECO:0000259" key="6">
    <source>
        <dbReference type="Pfam" id="PF07980"/>
    </source>
</evidence>
<dbReference type="Proteomes" id="UP000653002">
    <property type="component" value="Unassembled WGS sequence"/>
</dbReference>
<evidence type="ECO:0000256" key="2">
    <source>
        <dbReference type="ARBA" id="ARBA00006275"/>
    </source>
</evidence>
<comment type="similarity">
    <text evidence="2">Belongs to the SusD family.</text>
</comment>
<evidence type="ECO:0000256" key="3">
    <source>
        <dbReference type="ARBA" id="ARBA00022729"/>
    </source>
</evidence>
<protein>
    <submittedName>
        <fullName evidence="7">RagB/SusD family nutrient uptake outer membrane protein</fullName>
    </submittedName>
</protein>
<feature type="non-terminal residue" evidence="7">
    <location>
        <position position="1"/>
    </location>
</feature>
<comment type="caution">
    <text evidence="7">The sequence shown here is derived from an EMBL/GenBank/DDBJ whole genome shotgun (WGS) entry which is preliminary data.</text>
</comment>
<feature type="domain" description="RagB/SusD" evidence="6">
    <location>
        <begin position="1"/>
        <end position="65"/>
    </location>
</feature>
<gene>
    <name evidence="7" type="ORF">GUH15_09390</name>
</gene>
<keyword evidence="3" id="KW-0732">Signal</keyword>
<comment type="subcellular location">
    <subcellularLocation>
        <location evidence="1">Cell outer membrane</location>
    </subcellularLocation>
</comment>